<name>W8X0R9_CASD6</name>
<sequence>MSSLVLMGRPWGLDARRTDSPGSCAPRADCFRAFPGRFFDCR</sequence>
<protein>
    <submittedName>
        <fullName evidence="1">Uncharacterized protein</fullName>
    </submittedName>
</protein>
<keyword evidence="2" id="KW-1185">Reference proteome</keyword>
<dbReference type="AlphaFoldDB" id="W8X0R9"/>
<dbReference type="Proteomes" id="UP000019805">
    <property type="component" value="Chromosome"/>
</dbReference>
<dbReference type="EMBL" id="HG916765">
    <property type="protein sequence ID" value="CDM22521.1"/>
    <property type="molecule type" value="Genomic_DNA"/>
</dbReference>
<proteinExistence type="predicted"/>
<evidence type="ECO:0000313" key="1">
    <source>
        <dbReference type="EMBL" id="CDM22521.1"/>
    </source>
</evidence>
<reference evidence="1 2" key="1">
    <citation type="journal article" date="2014" name="BMC Microbiol.">
        <title>The oxygen-independent metabolism of cyclic monoterpenes in Castellaniella defragrans 65Phen.</title>
        <authorList>
            <person name="Petasch J."/>
            <person name="Disch E.M."/>
            <person name="Markert S."/>
            <person name="Becher D."/>
            <person name="Schweder T."/>
            <person name="Huttel B."/>
            <person name="Reinhardt R."/>
            <person name="Harder J."/>
        </authorList>
    </citation>
    <scope>NUCLEOTIDE SEQUENCE [LARGE SCALE GENOMIC DNA]</scope>
    <source>
        <strain evidence="1">65Phen</strain>
    </source>
</reference>
<dbReference type="KEGG" id="cdn:BN940_00201"/>
<organism evidence="1 2">
    <name type="scientific">Castellaniella defragrans (strain DSM 12143 / CCUG 39792 / 65Phen)</name>
    <name type="common">Alcaligenes defragrans</name>
    <dbReference type="NCBI Taxonomy" id="1437824"/>
    <lineage>
        <taxon>Bacteria</taxon>
        <taxon>Pseudomonadati</taxon>
        <taxon>Pseudomonadota</taxon>
        <taxon>Betaproteobacteria</taxon>
        <taxon>Burkholderiales</taxon>
        <taxon>Alcaligenaceae</taxon>
        <taxon>Castellaniella</taxon>
    </lineage>
</organism>
<evidence type="ECO:0000313" key="2">
    <source>
        <dbReference type="Proteomes" id="UP000019805"/>
    </source>
</evidence>
<dbReference type="HOGENOM" id="CLU_3249001_0_0_4"/>
<dbReference type="STRING" id="1437824.BN940_00201"/>
<gene>
    <name evidence="1" type="ORF">BN940_00201</name>
</gene>
<accession>W8X0R9</accession>